<feature type="compositionally biased region" description="Polar residues" evidence="1">
    <location>
        <begin position="15"/>
        <end position="24"/>
    </location>
</feature>
<organism evidence="3 4">
    <name type="scientific">Papiliotrema laurentii</name>
    <name type="common">Cryptococcus laurentii</name>
    <dbReference type="NCBI Taxonomy" id="5418"/>
    <lineage>
        <taxon>Eukaryota</taxon>
        <taxon>Fungi</taxon>
        <taxon>Dikarya</taxon>
        <taxon>Basidiomycota</taxon>
        <taxon>Agaricomycotina</taxon>
        <taxon>Tremellomycetes</taxon>
        <taxon>Tremellales</taxon>
        <taxon>Rhynchogastremaceae</taxon>
        <taxon>Papiliotrema</taxon>
    </lineage>
</organism>
<proteinExistence type="predicted"/>
<feature type="region of interest" description="Disordered" evidence="1">
    <location>
        <begin position="1"/>
        <end position="45"/>
    </location>
</feature>
<evidence type="ECO:0000256" key="1">
    <source>
        <dbReference type="SAM" id="MobiDB-lite"/>
    </source>
</evidence>
<keyword evidence="2" id="KW-0472">Membrane</keyword>
<reference evidence="3" key="1">
    <citation type="submission" date="2023-02" db="EMBL/GenBank/DDBJ databases">
        <title>Identification and recombinant expression of a fungal hydrolase from Papiliotrema laurentii that hydrolyzes apple cutin and clears colloidal polyester polyurethane.</title>
        <authorList>
            <consortium name="DOE Joint Genome Institute"/>
            <person name="Roman V.A."/>
            <person name="Bojanowski C."/>
            <person name="Crable B.R."/>
            <person name="Wagner D.N."/>
            <person name="Hung C.S."/>
            <person name="Nadeau L.J."/>
            <person name="Schratz L."/>
            <person name="Haridas S."/>
            <person name="Pangilinan J."/>
            <person name="Lipzen A."/>
            <person name="Na H."/>
            <person name="Yan M."/>
            <person name="Ng V."/>
            <person name="Grigoriev I.V."/>
            <person name="Spatafora J.W."/>
            <person name="Barlow D."/>
            <person name="Biffinger J."/>
            <person name="Kelley-Loughnane N."/>
            <person name="Varaljay V.A."/>
            <person name="Crookes-Goodson W.J."/>
        </authorList>
    </citation>
    <scope>NUCLEOTIDE SEQUENCE</scope>
    <source>
        <strain evidence="3">5307AH</strain>
    </source>
</reference>
<evidence type="ECO:0000256" key="2">
    <source>
        <dbReference type="SAM" id="Phobius"/>
    </source>
</evidence>
<evidence type="ECO:0000313" key="3">
    <source>
        <dbReference type="EMBL" id="KAK1926914.1"/>
    </source>
</evidence>
<gene>
    <name evidence="3" type="ORF">DB88DRAFT_514233</name>
</gene>
<dbReference type="AlphaFoldDB" id="A0AAD9FVD3"/>
<protein>
    <submittedName>
        <fullName evidence="3">Uncharacterized protein</fullName>
    </submittedName>
</protein>
<accession>A0AAD9FVD3</accession>
<keyword evidence="4" id="KW-1185">Reference proteome</keyword>
<feature type="compositionally biased region" description="Basic and acidic residues" evidence="1">
    <location>
        <begin position="315"/>
        <end position="326"/>
    </location>
</feature>
<name>A0AAD9FVD3_PAPLA</name>
<comment type="caution">
    <text evidence="3">The sequence shown here is derived from an EMBL/GenBank/DDBJ whole genome shotgun (WGS) entry which is preliminary data.</text>
</comment>
<feature type="transmembrane region" description="Helical" evidence="2">
    <location>
        <begin position="188"/>
        <end position="211"/>
    </location>
</feature>
<sequence>MSSDDGDSSVFGFSRETQSSSPSPTGRPRLTVRIPDDPPPEYSASSAVASWAPMQALFERVASCESSHSAVEGRLDALATRFATLEAAVGNLKHYAAGSPLHRPTVLDYADVSVTLKTTPTKCPDALVPDWLLLYYFSYRSWDRPPILVTVLREGSLYDSKSMQRSLVPDHPENTVSSALGVAVKRHLYFPALLISVIRGFCGFCALFRLYSARRNEMMLIEVIGHRSNFSCPYIFEPPYLMHISLTMVKLTYTKMGRATEVRKGGKTYMGIATELQCLTEAVRKRRLLVDSRGDSTHHVRVGVGVGVFILGGTEHGRGPRPDQEGHVSLNNLDDVTSSDDDEAGLEDEESTGDSVDEEDPEALRTNLKRKY</sequence>
<feature type="compositionally biased region" description="Acidic residues" evidence="1">
    <location>
        <begin position="337"/>
        <end position="361"/>
    </location>
</feature>
<evidence type="ECO:0000313" key="4">
    <source>
        <dbReference type="Proteomes" id="UP001182556"/>
    </source>
</evidence>
<feature type="region of interest" description="Disordered" evidence="1">
    <location>
        <begin position="315"/>
        <end position="372"/>
    </location>
</feature>
<dbReference type="Proteomes" id="UP001182556">
    <property type="component" value="Unassembled WGS sequence"/>
</dbReference>
<keyword evidence="2" id="KW-1133">Transmembrane helix</keyword>
<keyword evidence="2" id="KW-0812">Transmembrane</keyword>
<dbReference type="EMBL" id="JAODAN010000001">
    <property type="protein sequence ID" value="KAK1926914.1"/>
    <property type="molecule type" value="Genomic_DNA"/>
</dbReference>